<dbReference type="EMBL" id="JAPDRP010000002">
    <property type="protein sequence ID" value="KAJ9648833.1"/>
    <property type="molecule type" value="Genomic_DNA"/>
</dbReference>
<protein>
    <submittedName>
        <fullName evidence="1">Uncharacterized protein</fullName>
    </submittedName>
</protein>
<keyword evidence="2" id="KW-1185">Reference proteome</keyword>
<proteinExistence type="predicted"/>
<organism evidence="1 2">
    <name type="scientific">Coniosporium tulheliwenetii</name>
    <dbReference type="NCBI Taxonomy" id="3383036"/>
    <lineage>
        <taxon>Eukaryota</taxon>
        <taxon>Fungi</taxon>
        <taxon>Dikarya</taxon>
        <taxon>Ascomycota</taxon>
        <taxon>Pezizomycotina</taxon>
        <taxon>Dothideomycetes</taxon>
        <taxon>Dothideomycetes incertae sedis</taxon>
        <taxon>Coniosporium</taxon>
    </lineage>
</organism>
<name>A0ACC2ZMP3_9PEZI</name>
<evidence type="ECO:0000313" key="2">
    <source>
        <dbReference type="Proteomes" id="UP001172680"/>
    </source>
</evidence>
<accession>A0ACC2ZMP3</accession>
<sequence length="282" mass="34565">MSIIYRERERERDWDMESTRSGPRTFTTVRRYKVPERSFEEDRREEEVRIVRRERDTRDSREYAVERGPPPRDVREYRYVEREVERAPSPPRRDVREFRYEREVELEPQPQEEVREYRIRREVLPPAPEPIREYRVEREIELEPPENPYQLEKYSKSTEYYARAPEPPNHLNLSSSARRPLNLHEQPSYEIIERTEVPEERQIARREPQPRQEEDYYYERRCTFGENVQMVATKVPIPSDTLLRERWLDWEPPHWSDITERGKEKSLVPLRNRLSATALLEQ</sequence>
<comment type="caution">
    <text evidence="1">The sequence shown here is derived from an EMBL/GenBank/DDBJ whole genome shotgun (WGS) entry which is preliminary data.</text>
</comment>
<dbReference type="Proteomes" id="UP001172680">
    <property type="component" value="Unassembled WGS sequence"/>
</dbReference>
<evidence type="ECO:0000313" key="1">
    <source>
        <dbReference type="EMBL" id="KAJ9648833.1"/>
    </source>
</evidence>
<reference evidence="1" key="1">
    <citation type="submission" date="2022-10" db="EMBL/GenBank/DDBJ databases">
        <title>Culturing micro-colonial fungi from biological soil crusts in the Mojave desert and describing Neophaeococcomyces mojavensis, and introducing the new genera and species Taxawa tesnikishii.</title>
        <authorList>
            <person name="Kurbessoian T."/>
            <person name="Stajich J.E."/>
        </authorList>
    </citation>
    <scope>NUCLEOTIDE SEQUENCE</scope>
    <source>
        <strain evidence="1">JES_115</strain>
    </source>
</reference>
<gene>
    <name evidence="1" type="ORF">H2199_000746</name>
</gene>